<dbReference type="GO" id="GO:0051301">
    <property type="term" value="P:cell division"/>
    <property type="evidence" value="ECO:0007669"/>
    <property type="project" value="UniProtKB-KW"/>
</dbReference>
<keyword evidence="9" id="KW-0133">Cell shape</keyword>
<keyword evidence="5 9" id="KW-0132">Cell division</keyword>
<protein>
    <recommendedName>
        <fullName evidence="9">UDP-N-acetylmuramoylalanine--D-glutamate ligase</fullName>
        <ecNumber evidence="9">6.3.2.9</ecNumber>
    </recommendedName>
    <alternativeName>
        <fullName evidence="9">D-glutamic acid-adding enzyme</fullName>
    </alternativeName>
    <alternativeName>
        <fullName evidence="9">UDP-N-acetylmuramoyl-L-alanyl-D-glutamate synthetase</fullName>
    </alternativeName>
</protein>
<dbReference type="InterPro" id="IPR005762">
    <property type="entry name" value="MurD"/>
</dbReference>
<feature type="domain" description="Mur ligase central" evidence="10">
    <location>
        <begin position="115"/>
        <end position="288"/>
    </location>
</feature>
<dbReference type="UniPathway" id="UPA00219"/>
<comment type="catalytic activity">
    <reaction evidence="9">
        <text>UDP-N-acetyl-alpha-D-muramoyl-L-alanine + D-glutamate + ATP = UDP-N-acetyl-alpha-D-muramoyl-L-alanyl-D-glutamate + ADP + phosphate + H(+)</text>
        <dbReference type="Rhea" id="RHEA:16429"/>
        <dbReference type="ChEBI" id="CHEBI:15378"/>
        <dbReference type="ChEBI" id="CHEBI:29986"/>
        <dbReference type="ChEBI" id="CHEBI:30616"/>
        <dbReference type="ChEBI" id="CHEBI:43474"/>
        <dbReference type="ChEBI" id="CHEBI:83898"/>
        <dbReference type="ChEBI" id="CHEBI:83900"/>
        <dbReference type="ChEBI" id="CHEBI:456216"/>
        <dbReference type="EC" id="6.3.2.9"/>
    </reaction>
</comment>
<dbReference type="GO" id="GO:0005524">
    <property type="term" value="F:ATP binding"/>
    <property type="evidence" value="ECO:0007669"/>
    <property type="project" value="UniProtKB-UniRule"/>
</dbReference>
<dbReference type="GO" id="GO:0005737">
    <property type="term" value="C:cytoplasm"/>
    <property type="evidence" value="ECO:0007669"/>
    <property type="project" value="UniProtKB-SubCell"/>
</dbReference>
<comment type="subcellular location">
    <subcellularLocation>
        <location evidence="1 9">Cytoplasm</location>
    </subcellularLocation>
</comment>
<dbReference type="SUPFAM" id="SSF53623">
    <property type="entry name" value="MurD-like peptide ligases, catalytic domain"/>
    <property type="match status" value="1"/>
</dbReference>
<dbReference type="InterPro" id="IPR036565">
    <property type="entry name" value="Mur-like_cat_sf"/>
</dbReference>
<dbReference type="Pfam" id="PF21799">
    <property type="entry name" value="MurD-like_N"/>
    <property type="match status" value="1"/>
</dbReference>
<dbReference type="PROSITE" id="PS01011">
    <property type="entry name" value="FOLYLPOLYGLU_SYNT_1"/>
    <property type="match status" value="1"/>
</dbReference>
<dbReference type="EMBL" id="BBVC01000008">
    <property type="protein sequence ID" value="GAO97563.1"/>
    <property type="molecule type" value="Genomic_DNA"/>
</dbReference>
<dbReference type="GO" id="GO:0071555">
    <property type="term" value="P:cell wall organization"/>
    <property type="evidence" value="ECO:0007669"/>
    <property type="project" value="UniProtKB-KW"/>
</dbReference>
<dbReference type="Gene3D" id="3.40.50.720">
    <property type="entry name" value="NAD(P)-binding Rossmann-like Domain"/>
    <property type="match status" value="1"/>
</dbReference>
<keyword evidence="6 9" id="KW-0547">Nucleotide-binding</keyword>
<keyword evidence="8 9" id="KW-0131">Cell cycle</keyword>
<gene>
    <name evidence="9 11" type="primary">murD</name>
    <name evidence="11" type="ORF">Cva_00199</name>
</gene>
<dbReference type="Pfam" id="PF08245">
    <property type="entry name" value="Mur_ligase_M"/>
    <property type="match status" value="1"/>
</dbReference>
<dbReference type="Gene3D" id="3.40.1190.10">
    <property type="entry name" value="Mur-like, catalytic domain"/>
    <property type="match status" value="1"/>
</dbReference>
<dbReference type="Gene3D" id="3.90.190.20">
    <property type="entry name" value="Mur ligase, C-terminal domain"/>
    <property type="match status" value="1"/>
</dbReference>
<dbReference type="GO" id="GO:0008360">
    <property type="term" value="P:regulation of cell shape"/>
    <property type="evidence" value="ECO:0007669"/>
    <property type="project" value="UniProtKB-KW"/>
</dbReference>
<evidence type="ECO:0000256" key="4">
    <source>
        <dbReference type="ARBA" id="ARBA00022598"/>
    </source>
</evidence>
<keyword evidence="4 9" id="KW-0436">Ligase</keyword>
<dbReference type="GO" id="GO:0009252">
    <property type="term" value="P:peptidoglycan biosynthetic process"/>
    <property type="evidence" value="ECO:0007669"/>
    <property type="project" value="UniProtKB-UniRule"/>
</dbReference>
<dbReference type="GO" id="GO:0008764">
    <property type="term" value="F:UDP-N-acetylmuramoylalanine-D-glutamate ligase activity"/>
    <property type="evidence" value="ECO:0007669"/>
    <property type="project" value="UniProtKB-UniRule"/>
</dbReference>
<keyword evidence="9" id="KW-0961">Cell wall biogenesis/degradation</keyword>
<evidence type="ECO:0000313" key="12">
    <source>
        <dbReference type="Proteomes" id="UP000036771"/>
    </source>
</evidence>
<dbReference type="PANTHER" id="PTHR43692:SF1">
    <property type="entry name" value="UDP-N-ACETYLMURAMOYLALANINE--D-GLUTAMATE LIGASE"/>
    <property type="match status" value="1"/>
</dbReference>
<proteinExistence type="inferred from homology"/>
<dbReference type="HAMAP" id="MF_00639">
    <property type="entry name" value="MurD"/>
    <property type="match status" value="1"/>
</dbReference>
<evidence type="ECO:0000256" key="3">
    <source>
        <dbReference type="ARBA" id="ARBA00022490"/>
    </source>
</evidence>
<dbReference type="PANTHER" id="PTHR43692">
    <property type="entry name" value="UDP-N-ACETYLMURAMOYLALANINE--D-GLUTAMATE LIGASE"/>
    <property type="match status" value="1"/>
</dbReference>
<evidence type="ECO:0000259" key="10">
    <source>
        <dbReference type="Pfam" id="PF08245"/>
    </source>
</evidence>
<dbReference type="SUPFAM" id="SSF51984">
    <property type="entry name" value="MurCD N-terminal domain"/>
    <property type="match status" value="1"/>
</dbReference>
<comment type="pathway">
    <text evidence="2 9">Cell wall biogenesis; peptidoglycan biosynthesis.</text>
</comment>
<dbReference type="OrthoDB" id="9809796at2"/>
<evidence type="ECO:0000256" key="7">
    <source>
        <dbReference type="ARBA" id="ARBA00022840"/>
    </source>
</evidence>
<evidence type="ECO:0000313" key="11">
    <source>
        <dbReference type="EMBL" id="GAO97563.1"/>
    </source>
</evidence>
<evidence type="ECO:0000256" key="1">
    <source>
        <dbReference type="ARBA" id="ARBA00004496"/>
    </source>
</evidence>
<dbReference type="InterPro" id="IPR013221">
    <property type="entry name" value="Mur_ligase_cen"/>
</dbReference>
<comment type="similarity">
    <text evidence="9">Belongs to the MurCDEF family.</text>
</comment>
<reference evidence="11 12" key="1">
    <citation type="submission" date="2015-03" db="EMBL/GenBank/DDBJ databases">
        <title>Caedibacter varicaedens, whole genome shotgun sequence.</title>
        <authorList>
            <person name="Suzuki H."/>
            <person name="Dapper A.L."/>
            <person name="Gibson A.K."/>
            <person name="Jackson C."/>
            <person name="Lee H."/>
            <person name="Pejaver V.R."/>
            <person name="Doak T."/>
            <person name="Lynch M."/>
        </authorList>
    </citation>
    <scope>NUCLEOTIDE SEQUENCE [LARGE SCALE GENOMIC DNA]</scope>
</reference>
<keyword evidence="9" id="KW-0573">Peptidoglycan synthesis</keyword>
<organism evidence="11 12">
    <name type="scientific">Caedimonas varicaedens</name>
    <dbReference type="NCBI Taxonomy" id="1629334"/>
    <lineage>
        <taxon>Bacteria</taxon>
        <taxon>Pseudomonadati</taxon>
        <taxon>Pseudomonadota</taxon>
        <taxon>Alphaproteobacteria</taxon>
        <taxon>Holosporales</taxon>
        <taxon>Caedimonadaceae</taxon>
        <taxon>Caedimonas</taxon>
    </lineage>
</organism>
<dbReference type="Proteomes" id="UP000036771">
    <property type="component" value="Unassembled WGS sequence"/>
</dbReference>
<keyword evidence="12" id="KW-1185">Reference proteome</keyword>
<dbReference type="SUPFAM" id="SSF53244">
    <property type="entry name" value="MurD-like peptide ligases, peptide-binding domain"/>
    <property type="match status" value="1"/>
</dbReference>
<evidence type="ECO:0000256" key="6">
    <source>
        <dbReference type="ARBA" id="ARBA00022741"/>
    </source>
</evidence>
<keyword evidence="3 9" id="KW-0963">Cytoplasm</keyword>
<name>A0A0K8MBJ5_9PROT</name>
<keyword evidence="7 9" id="KW-0067">ATP-binding</keyword>
<dbReference type="GO" id="GO:0004326">
    <property type="term" value="F:tetrahydrofolylpolyglutamate synthase activity"/>
    <property type="evidence" value="ECO:0007669"/>
    <property type="project" value="InterPro"/>
</dbReference>
<dbReference type="InterPro" id="IPR036615">
    <property type="entry name" value="Mur_ligase_C_dom_sf"/>
</dbReference>
<feature type="binding site" evidence="9">
    <location>
        <begin position="117"/>
        <end position="123"/>
    </location>
    <ligand>
        <name>ATP</name>
        <dbReference type="ChEBI" id="CHEBI:30616"/>
    </ligand>
</feature>
<comment type="function">
    <text evidence="9">Cell wall formation. Catalyzes the addition of glutamate to the nucleotide precursor UDP-N-acetylmuramoyl-L-alanine (UMA).</text>
</comment>
<dbReference type="AlphaFoldDB" id="A0A0K8MBJ5"/>
<dbReference type="STRING" id="1629334.Cva_00199"/>
<dbReference type="InterPro" id="IPR018109">
    <property type="entry name" value="Folylpolyglutamate_synth_CS"/>
</dbReference>
<evidence type="ECO:0000256" key="5">
    <source>
        <dbReference type="ARBA" id="ARBA00022618"/>
    </source>
</evidence>
<evidence type="ECO:0000256" key="9">
    <source>
        <dbReference type="HAMAP-Rule" id="MF_00639"/>
    </source>
</evidence>
<sequence>MIIISSAQGRRYVVMGLGISGMATVRSLQASQAEVWAWDDREELRAQAISTGIAVRSLENMDWTSLTALVLSPGIPHLYPAPHFSALKAREANIPIICDIDLLAQAQPHARYIGITGTNGKSTTTALIGHLLKTAGQIHQVGGNIGTSALALDPLKEGETYVVELSSYQLERVPHLELDIAILLNITSDHLARHGGVEGYIAAKKSIFERAGKNFKGVIGIDDPYCRVIYEELKTKYPIIPVSTQTCQDIYVKDKILYDQGQAVLDLSDNSFLPGLHNAQNIVAAYAAGKLAGISRTNLAQGIQTFKGLAHRLELIGQLEGVQFINDSKATNAEAVARALVCFDNIYWILGGQAKEGGLTGLEAFFPRIKHAFLIGEASQEFELFLKGKVPVTSCGTLENATLEAFKKAREDSENPVVLLSPSCASWDQFRNFEHRGQVFREVFQSLEANVIPS</sequence>
<dbReference type="EC" id="6.3.2.9" evidence="9"/>
<evidence type="ECO:0000256" key="8">
    <source>
        <dbReference type="ARBA" id="ARBA00023306"/>
    </source>
</evidence>
<evidence type="ECO:0000256" key="2">
    <source>
        <dbReference type="ARBA" id="ARBA00004752"/>
    </source>
</evidence>
<comment type="caution">
    <text evidence="11">The sequence shown here is derived from an EMBL/GenBank/DDBJ whole genome shotgun (WGS) entry which is preliminary data.</text>
</comment>
<accession>A0A0K8MBJ5</accession>
<dbReference type="NCBIfam" id="TIGR01087">
    <property type="entry name" value="murD"/>
    <property type="match status" value="1"/>
</dbReference>